<dbReference type="PANTHER" id="PTHR43350:SF17">
    <property type="entry name" value="NAD-DEPENDENT ALCOHOL DEHYDROGENASE"/>
    <property type="match status" value="1"/>
</dbReference>
<evidence type="ECO:0000259" key="7">
    <source>
        <dbReference type="Pfam" id="PF00107"/>
    </source>
</evidence>
<proteinExistence type="inferred from homology"/>
<dbReference type="SUPFAM" id="SSF51735">
    <property type="entry name" value="NAD(P)-binding Rossmann-fold domains"/>
    <property type="match status" value="1"/>
</dbReference>
<accession>A0A1H1DS14</accession>
<dbReference type="SUPFAM" id="SSF50129">
    <property type="entry name" value="GroES-like"/>
    <property type="match status" value="1"/>
</dbReference>
<evidence type="ECO:0000256" key="2">
    <source>
        <dbReference type="ARBA" id="ARBA00008072"/>
    </source>
</evidence>
<dbReference type="Proteomes" id="UP000181917">
    <property type="component" value="Unassembled WGS sequence"/>
</dbReference>
<dbReference type="PROSITE" id="PS00059">
    <property type="entry name" value="ADH_ZINC"/>
    <property type="match status" value="1"/>
</dbReference>
<dbReference type="InterPro" id="IPR002328">
    <property type="entry name" value="ADH_Zn_CS"/>
</dbReference>
<dbReference type="AlphaFoldDB" id="A0A1H1DS14"/>
<dbReference type="GO" id="GO:0016491">
    <property type="term" value="F:oxidoreductase activity"/>
    <property type="evidence" value="ECO:0007669"/>
    <property type="project" value="UniProtKB-KW"/>
</dbReference>
<feature type="domain" description="Alcohol dehydrogenase-like C-terminal" evidence="7">
    <location>
        <begin position="193"/>
        <end position="311"/>
    </location>
</feature>
<sequence>MASSPAAAGLPGPTSRGLALVRVSLEPGGVGLVPHRPRAPRPDEVELKVTLCGLSGADVVVYHADPAFDWVRSGTVLGHEAVGVVSAVGLLVPEWPAPGTRVVPVSMVSCGDCEECLADRPQQCARPSILGLNRDGTAARTALVPWQNLLAVPDGLPDTTAVLAEPTSVAWRAAATVGQIRPGDRVAVSTTRAVGLLAALIARSLGADVVMVGRPGPHHQQRQELAASLGLESTTEPEPESVDVWIEASGSGKQLAAAVEVLRPGGRLVLVAMYATGARQTVNTLVGKELTVLTSYASTRSDYDDALAFLSTMPDLGERLITVYPMGQAVEALRLTAEGAPADHGRPLVKAVLRLNG</sequence>
<dbReference type="GO" id="GO:0008270">
    <property type="term" value="F:zinc ion binding"/>
    <property type="evidence" value="ECO:0007669"/>
    <property type="project" value="InterPro"/>
</dbReference>
<dbReference type="Gene3D" id="3.90.180.10">
    <property type="entry name" value="Medium-chain alcohol dehydrogenases, catalytic domain"/>
    <property type="match status" value="1"/>
</dbReference>
<dbReference type="KEGG" id="acry:AC20117_04565"/>
<protein>
    <submittedName>
        <fullName evidence="9">L-iditol 2-dehydrogenase</fullName>
    </submittedName>
</protein>
<keyword evidence="5" id="KW-0560">Oxidoreductase</keyword>
<keyword evidence="4 6" id="KW-0862">Zinc</keyword>
<dbReference type="PANTHER" id="PTHR43350">
    <property type="entry name" value="NAD-DEPENDENT ALCOHOL DEHYDROGENASE"/>
    <property type="match status" value="1"/>
</dbReference>
<dbReference type="Pfam" id="PF08240">
    <property type="entry name" value="ADH_N"/>
    <property type="match status" value="1"/>
</dbReference>
<dbReference type="InterPro" id="IPR013154">
    <property type="entry name" value="ADH-like_N"/>
</dbReference>
<keyword evidence="3 6" id="KW-0479">Metal-binding</keyword>
<dbReference type="Gene3D" id="3.40.50.720">
    <property type="entry name" value="NAD(P)-binding Rossmann-like Domain"/>
    <property type="match status" value="1"/>
</dbReference>
<name>A0A1H1DS14_9MICC</name>
<keyword evidence="10" id="KW-1185">Reference proteome</keyword>
<evidence type="ECO:0000256" key="1">
    <source>
        <dbReference type="ARBA" id="ARBA00001947"/>
    </source>
</evidence>
<evidence type="ECO:0000259" key="8">
    <source>
        <dbReference type="Pfam" id="PF08240"/>
    </source>
</evidence>
<dbReference type="InterPro" id="IPR013149">
    <property type="entry name" value="ADH-like_C"/>
</dbReference>
<evidence type="ECO:0000313" key="9">
    <source>
        <dbReference type="EMBL" id="SDQ79059.1"/>
    </source>
</evidence>
<reference evidence="9 10" key="1">
    <citation type="submission" date="2016-10" db="EMBL/GenBank/DDBJ databases">
        <authorList>
            <person name="de Groot N.N."/>
        </authorList>
    </citation>
    <scope>NUCLEOTIDE SEQUENCE [LARGE SCALE GENOMIC DNA]</scope>
    <source>
        <strain evidence="9 10">DSM 20117</strain>
    </source>
</reference>
<gene>
    <name evidence="9" type="ORF">SAMN04489742_2574</name>
</gene>
<evidence type="ECO:0000313" key="10">
    <source>
        <dbReference type="Proteomes" id="UP000181917"/>
    </source>
</evidence>
<dbReference type="OrthoDB" id="9797931at2"/>
<dbReference type="EMBL" id="FNKH01000002">
    <property type="protein sequence ID" value="SDQ79059.1"/>
    <property type="molecule type" value="Genomic_DNA"/>
</dbReference>
<dbReference type="InterPro" id="IPR011032">
    <property type="entry name" value="GroES-like_sf"/>
</dbReference>
<evidence type="ECO:0000256" key="3">
    <source>
        <dbReference type="ARBA" id="ARBA00022723"/>
    </source>
</evidence>
<evidence type="ECO:0000256" key="4">
    <source>
        <dbReference type="ARBA" id="ARBA00022833"/>
    </source>
</evidence>
<evidence type="ECO:0000256" key="6">
    <source>
        <dbReference type="RuleBase" id="RU361277"/>
    </source>
</evidence>
<comment type="similarity">
    <text evidence="2 6">Belongs to the zinc-containing alcohol dehydrogenase family.</text>
</comment>
<dbReference type="Pfam" id="PF00107">
    <property type="entry name" value="ADH_zinc_N"/>
    <property type="match status" value="1"/>
</dbReference>
<dbReference type="STRING" id="37928.SAMN04489742_2574"/>
<feature type="domain" description="Alcohol dehydrogenase-like N-terminal" evidence="8">
    <location>
        <begin position="42"/>
        <end position="154"/>
    </location>
</feature>
<evidence type="ECO:0000256" key="5">
    <source>
        <dbReference type="ARBA" id="ARBA00023002"/>
    </source>
</evidence>
<dbReference type="InterPro" id="IPR036291">
    <property type="entry name" value="NAD(P)-bd_dom_sf"/>
</dbReference>
<dbReference type="RefSeq" id="WP_074700793.1">
    <property type="nucleotide sequence ID" value="NZ_CP018863.1"/>
</dbReference>
<organism evidence="9 10">
    <name type="scientific">Crystallibacter crystallopoietes</name>
    <dbReference type="NCBI Taxonomy" id="37928"/>
    <lineage>
        <taxon>Bacteria</taxon>
        <taxon>Bacillati</taxon>
        <taxon>Actinomycetota</taxon>
        <taxon>Actinomycetes</taxon>
        <taxon>Micrococcales</taxon>
        <taxon>Micrococcaceae</taxon>
        <taxon>Crystallibacter</taxon>
    </lineage>
</organism>
<comment type="cofactor">
    <cofactor evidence="1 6">
        <name>Zn(2+)</name>
        <dbReference type="ChEBI" id="CHEBI:29105"/>
    </cofactor>
</comment>